<sequence length="657" mass="73866">MRKVEWRFLSVAAALLSFAMPAHSQGAASRQMAQISIADKTMAVHLDASPGQPEIQIQDLIAPHAIAIAELFTITLRDGSILHPSTLRWIHPFAVEALSTAPAHPGDKQVCADLRDPHTAANFHWCLLVHRDGAYLRERLRIQATDRDLGISEVRLLDFQDPQARVEGTVKGSPVVDAQMFFGFEHPLSWSKVDAGHVQAGISRVLPLQKNQSVTYSAVIGTAQPGQMRRTFLAYLEAERPRPYEPFLHYNSWYDIGYENRYDEAAVLDRIHAFGTELVEKRHVKIDSFLFDDGWDNPKSFWGFNPGFPDGFSSADKAAANIHAGIGVWLSPWGGYAEQKRERIQFGHEHGYEIVHDGFALSGPKYFEGFSKICSEMISRYHVNQFKFDGTGNADRVFPGSAFDSDFDAAIHLIHQIREQKPGIFINLTTGTHPSPFWIFYADSIWRSGEDHDFAGVGTPRQRWITYRDEQTYKNIVRGGPLFPLNSLMLHGIIYAKQAKDLGSDPGHDFADEVHSYFGSGTQLQEMYITPSLLTSADWNVLADAARWSREKASILKDTHWIGGDPGQLQVYGWAAWSPNGWIITLRNPSNTAQHYQLNLRTALELPTDAPTSFKVEQPFESSQNPALDWQADRVVSVHLKPFEVRTFESGASVMHR</sequence>
<feature type="signal peptide" evidence="1">
    <location>
        <begin position="1"/>
        <end position="24"/>
    </location>
</feature>
<accession>A0A841JUU8</accession>
<dbReference type="SUPFAM" id="SSF51445">
    <property type="entry name" value="(Trans)glycosidases"/>
    <property type="match status" value="1"/>
</dbReference>
<dbReference type="EMBL" id="JACHEK010000004">
    <property type="protein sequence ID" value="MBB6144247.1"/>
    <property type="molecule type" value="Genomic_DNA"/>
</dbReference>
<dbReference type="Proteomes" id="UP000538666">
    <property type="component" value="Unassembled WGS sequence"/>
</dbReference>
<keyword evidence="3" id="KW-1185">Reference proteome</keyword>
<reference evidence="2 3" key="1">
    <citation type="submission" date="2020-08" db="EMBL/GenBank/DDBJ databases">
        <title>Genomic Encyclopedia of Type Strains, Phase IV (KMG-IV): sequencing the most valuable type-strain genomes for metagenomic binning, comparative biology and taxonomic classification.</title>
        <authorList>
            <person name="Goeker M."/>
        </authorList>
    </citation>
    <scope>NUCLEOTIDE SEQUENCE [LARGE SCALE GENOMIC DNA]</scope>
    <source>
        <strain evidence="2 3">DSM 103733</strain>
    </source>
</reference>
<keyword evidence="1" id="KW-0732">Signal</keyword>
<feature type="chain" id="PRO_5032841460" description="Enterotoxin" evidence="1">
    <location>
        <begin position="25"/>
        <end position="657"/>
    </location>
</feature>
<evidence type="ECO:0000256" key="1">
    <source>
        <dbReference type="SAM" id="SignalP"/>
    </source>
</evidence>
<protein>
    <recommendedName>
        <fullName evidence="4">Enterotoxin</fullName>
    </recommendedName>
</protein>
<comment type="caution">
    <text evidence="2">The sequence shown here is derived from an EMBL/GenBank/DDBJ whole genome shotgun (WGS) entry which is preliminary data.</text>
</comment>
<evidence type="ECO:0008006" key="4">
    <source>
        <dbReference type="Google" id="ProtNLM"/>
    </source>
</evidence>
<proteinExistence type="predicted"/>
<name>A0A841JUU8_9BACT</name>
<dbReference type="RefSeq" id="WP_156185893.1">
    <property type="nucleotide sequence ID" value="NZ_JACHEK010000004.1"/>
</dbReference>
<dbReference type="InterPro" id="IPR017853">
    <property type="entry name" value="GH"/>
</dbReference>
<gene>
    <name evidence="2" type="ORF">HNQ77_002199</name>
</gene>
<dbReference type="AlphaFoldDB" id="A0A841JUU8"/>
<dbReference type="OrthoDB" id="3183911at2"/>
<evidence type="ECO:0000313" key="3">
    <source>
        <dbReference type="Proteomes" id="UP000538666"/>
    </source>
</evidence>
<organism evidence="2 3">
    <name type="scientific">Silvibacterium bohemicum</name>
    <dbReference type="NCBI Taxonomy" id="1577686"/>
    <lineage>
        <taxon>Bacteria</taxon>
        <taxon>Pseudomonadati</taxon>
        <taxon>Acidobacteriota</taxon>
        <taxon>Terriglobia</taxon>
        <taxon>Terriglobales</taxon>
        <taxon>Acidobacteriaceae</taxon>
        <taxon>Silvibacterium</taxon>
    </lineage>
</organism>
<evidence type="ECO:0000313" key="2">
    <source>
        <dbReference type="EMBL" id="MBB6144247.1"/>
    </source>
</evidence>